<keyword evidence="4" id="KW-1185">Reference proteome</keyword>
<proteinExistence type="predicted"/>
<dbReference type="EMBL" id="LR877150">
    <property type="protein sequence ID" value="CAD2216234.1"/>
    <property type="molecule type" value="Genomic_DNA"/>
</dbReference>
<feature type="transmembrane region" description="Helical" evidence="1">
    <location>
        <begin position="6"/>
        <end position="39"/>
    </location>
</feature>
<evidence type="ECO:0000256" key="1">
    <source>
        <dbReference type="SAM" id="Phobius"/>
    </source>
</evidence>
<accession>A0A7G2CBC1</accession>
<reference evidence="3 4" key="1">
    <citation type="submission" date="2020-08" db="EMBL/GenBank/DDBJ databases">
        <authorList>
            <person name="Newling K."/>
            <person name="Davey J."/>
            <person name="Forrester S."/>
        </authorList>
    </citation>
    <scope>NUCLEOTIDE SEQUENCE [LARGE SCALE GENOMIC DNA]</scope>
    <source>
        <strain evidence="4">Crithidia deanei Carvalho (ATCC PRA-265)</strain>
    </source>
</reference>
<keyword evidence="1" id="KW-1133">Transmembrane helix</keyword>
<evidence type="ECO:0000259" key="2">
    <source>
        <dbReference type="Pfam" id="PF04884"/>
    </source>
</evidence>
<evidence type="ECO:0000313" key="3">
    <source>
        <dbReference type="EMBL" id="CAD2216234.1"/>
    </source>
</evidence>
<dbReference type="Pfam" id="PF04884">
    <property type="entry name" value="UVB_sens_prot"/>
    <property type="match status" value="1"/>
</dbReference>
<dbReference type="VEuPathDB" id="TriTrypDB:ADEAN_000369500"/>
<gene>
    <name evidence="3" type="ORF">ADEAN_000369500</name>
</gene>
<protein>
    <recommendedName>
        <fullName evidence="2">Protein root UVB sensitive/RUS domain-containing protein</fullName>
    </recommendedName>
</protein>
<keyword evidence="1" id="KW-0812">Transmembrane</keyword>
<evidence type="ECO:0000313" key="4">
    <source>
        <dbReference type="Proteomes" id="UP000515908"/>
    </source>
</evidence>
<dbReference type="InterPro" id="IPR054549">
    <property type="entry name" value="UVB_sens_RUS_dom"/>
</dbReference>
<sequence length="282" mass="32094">MNSFGMVVYTVATASGILFCSLIPSFTVQLTTVVVCCALNGILSSKSMSPIAFRILNFTTMSILMQEFCSTKRVLSPYDVSDRLGVRMLPKEKCCEKDKSSIVYISPPVDKLVIRADRLEEDILYVSDDNMFMLSLWEADEGPLNLRECYARYEFSSFMKYVKSFPPFKYFARKEKPDPLFGRKKLTLLVHVKCPVQHLITAHLLLSVSTIQHATSETELRLFLRQCHVEQKKWQAEGVRLRKALEDVGWDVSVPALDHPNYRLTDLIIPLSLRGTAPSPQK</sequence>
<name>A0A7G2CBC1_9TRYP</name>
<keyword evidence="1" id="KW-0472">Membrane</keyword>
<organism evidence="3 4">
    <name type="scientific">Angomonas deanei</name>
    <dbReference type="NCBI Taxonomy" id="59799"/>
    <lineage>
        <taxon>Eukaryota</taxon>
        <taxon>Discoba</taxon>
        <taxon>Euglenozoa</taxon>
        <taxon>Kinetoplastea</taxon>
        <taxon>Metakinetoplastina</taxon>
        <taxon>Trypanosomatida</taxon>
        <taxon>Trypanosomatidae</taxon>
        <taxon>Strigomonadinae</taxon>
        <taxon>Angomonas</taxon>
    </lineage>
</organism>
<dbReference type="AlphaFoldDB" id="A0A7G2CBC1"/>
<dbReference type="Proteomes" id="UP000515908">
    <property type="component" value="Chromosome 06"/>
</dbReference>
<feature type="domain" description="Protein root UVB sensitive/RUS" evidence="2">
    <location>
        <begin position="2"/>
        <end position="71"/>
    </location>
</feature>